<gene>
    <name evidence="3" type="ORF">H072_1301</name>
</gene>
<feature type="region of interest" description="Disordered" evidence="1">
    <location>
        <begin position="88"/>
        <end position="123"/>
    </location>
</feature>
<evidence type="ECO:0000313" key="3">
    <source>
        <dbReference type="EMBL" id="EPS44703.1"/>
    </source>
</evidence>
<dbReference type="EMBL" id="AQGS01000036">
    <property type="protein sequence ID" value="EPS44703.1"/>
    <property type="molecule type" value="Genomic_DNA"/>
</dbReference>
<keyword evidence="2" id="KW-0732">Signal</keyword>
<feature type="chain" id="PRO_5004561699" evidence="2">
    <location>
        <begin position="17"/>
        <end position="346"/>
    </location>
</feature>
<evidence type="ECO:0000256" key="2">
    <source>
        <dbReference type="SAM" id="SignalP"/>
    </source>
</evidence>
<dbReference type="OrthoDB" id="10571443at2759"/>
<reference evidence="3 4" key="1">
    <citation type="journal article" date="2013" name="PLoS Genet.">
        <title>Genomic mechanisms accounting for the adaptation to parasitism in nematode-trapping fungi.</title>
        <authorList>
            <person name="Meerupati T."/>
            <person name="Andersson K.M."/>
            <person name="Friman E."/>
            <person name="Kumar D."/>
            <person name="Tunlid A."/>
            <person name="Ahren D."/>
        </authorList>
    </citation>
    <scope>NUCLEOTIDE SEQUENCE [LARGE SCALE GENOMIC DNA]</scope>
    <source>
        <strain evidence="3 4">CBS 200.50</strain>
    </source>
</reference>
<feature type="compositionally biased region" description="Basic and acidic residues" evidence="1">
    <location>
        <begin position="88"/>
        <end position="113"/>
    </location>
</feature>
<comment type="caution">
    <text evidence="3">The sequence shown here is derived from an EMBL/GenBank/DDBJ whole genome shotgun (WGS) entry which is preliminary data.</text>
</comment>
<dbReference type="AlphaFoldDB" id="S8BYZ4"/>
<dbReference type="HOGENOM" id="CLU_801725_0_0_1"/>
<feature type="signal peptide" evidence="2">
    <location>
        <begin position="1"/>
        <end position="16"/>
    </location>
</feature>
<sequence length="346" mass="38220">MHRLNFLLLTITGINAAVIPESSSSDRNILMKRAPLCAPSDAGPYPTSSFFDTTIKYFSATYGSSILGLSGDLYDYLADDFTPRPLDTKAGEVEPVPKPRTVCDPRPNDDKNQKFYPVPVKGSSDCPRRDQDIHFLLYQKAENLPYNNNLLKVYNCQGPSTFDCATDTAQVRTVSGAMTGLGKDYARVLDEIDYQTCLAGLTQASTTYNYLFNDPVANFDTTTSYHSVLHIFNFLLVSATYRGETFDSRTLGAIDGIKKRFAETKFRMERRSSCDAATKDFCRSIKAPLKEPGLIQGILDTVLGLVGLAQRKCVADIKAIEALNASGERTHTLTSRAATRKNPQRA</sequence>
<accession>S8BYZ4</accession>
<name>S8BYZ4_DACHA</name>
<evidence type="ECO:0000256" key="1">
    <source>
        <dbReference type="SAM" id="MobiDB-lite"/>
    </source>
</evidence>
<organism evidence="3 4">
    <name type="scientific">Dactylellina haptotyla (strain CBS 200.50)</name>
    <name type="common">Nematode-trapping fungus</name>
    <name type="synonym">Monacrosporium haptotylum</name>
    <dbReference type="NCBI Taxonomy" id="1284197"/>
    <lineage>
        <taxon>Eukaryota</taxon>
        <taxon>Fungi</taxon>
        <taxon>Dikarya</taxon>
        <taxon>Ascomycota</taxon>
        <taxon>Pezizomycotina</taxon>
        <taxon>Orbiliomycetes</taxon>
        <taxon>Orbiliales</taxon>
        <taxon>Orbiliaceae</taxon>
        <taxon>Dactylellina</taxon>
    </lineage>
</organism>
<keyword evidence="4" id="KW-1185">Reference proteome</keyword>
<protein>
    <submittedName>
        <fullName evidence="3">Uncharacterized protein</fullName>
    </submittedName>
</protein>
<dbReference type="Proteomes" id="UP000015100">
    <property type="component" value="Unassembled WGS sequence"/>
</dbReference>
<evidence type="ECO:0000313" key="4">
    <source>
        <dbReference type="Proteomes" id="UP000015100"/>
    </source>
</evidence>
<proteinExistence type="predicted"/>
<reference evidence="4" key="2">
    <citation type="submission" date="2013-04" db="EMBL/GenBank/DDBJ databases">
        <title>Genomic mechanisms accounting for the adaptation to parasitism in nematode-trapping fungi.</title>
        <authorList>
            <person name="Ahren D.G."/>
        </authorList>
    </citation>
    <scope>NUCLEOTIDE SEQUENCE [LARGE SCALE GENOMIC DNA]</scope>
    <source>
        <strain evidence="4">CBS 200.50</strain>
    </source>
</reference>